<protein>
    <submittedName>
        <fullName evidence="1">Uncharacterized protein</fullName>
    </submittedName>
</protein>
<evidence type="ECO:0000313" key="1">
    <source>
        <dbReference type="EMBL" id="GHD49954.1"/>
    </source>
</evidence>
<dbReference type="RefSeq" id="WP_189989487.1">
    <property type="nucleotide sequence ID" value="NZ_BMZS01000004.1"/>
</dbReference>
<dbReference type="AlphaFoldDB" id="A0A919CPF0"/>
<sequence>MMNWHARAISDGVTEAASEVRFDAGWYVEEHGDVPALIERGWFLDPLHHYLMAGCREGKSPNPEFQEDYYRTVYPDIAKAIDENVFNCGFEHYLKHGRTEGRRFRPATRGALVDLTRYHGSSALQERILAGLVSLFGSLGTWDFWLLTSETNHDALSRLDSVNVSRICLDRIVGDVMERWKGLPIEAFVAPLGPSDFYGPAYRTVTILPAVPPLGAGENSQRTAELERALGISEVVLCLTLSDRANLINNWYAERDRIQLLHLPPSTRIAGEQQLPMALRSIAGRRFMVTDMTGTDTTGEVALAAAAELATMPGEPCLIAVVAPGAVADLRSRAAAAGGADNLILVEDPAPAVWRWLVDNCTALLETGRSSIAPGLLEDAVAFRRPLVCSQRTKGLRGAGEFEFGFDVHRIESVGLACRAAFDDPATAAERTAAFVDKTFAGLSSGDIDSPLQAYFDRIEGTGRAPGPPREVLLGVREGNRIHGSFWFALPPSAAARSLVLEIAVPTAFPEPSVEIVASLVGQPETRERIARGRSERLALSLPPTRISGRVSVTARRSDGNSVKVQPNWPGLELRAATVLSSGINLLRSSTGAGAPTAANDALQDTDLVVSSINAAAEATAWAVNELEAAVGPALAAKPALRLSVPGMPSVLRAVAPLALHLTRHQFLQSDLKYHGSNKDQAARQQYLRDRGFRVVTEAVYDWRFGDLIERLDSERHADPHVIILEAMLHHPLMRYLRERFPNAKILVRSHNAEVPHRIDTHTAALLMEKGSRLAWLDPREAYTRGRNVINHWRYDVGAIKLADHILSISQWETERYWPKLGPRQKVSTVPYFMPRDLVYDGPLSASKAHSCVCLTSASPGPVIYDALRNFVRLVEGLDDPGDWDFPVTGDLDERYATRSTRCRFVGRVENPIALMSEATSMALLSTFGYGFKTKILDAISAGCYTLMPQSLLDRHPVEVHPYCLPVDLSSPASFKAALERSLEPFPEGDPNEALRLKAYAAMDTILGLN</sequence>
<accession>A0A919CPF0</accession>
<reference evidence="1" key="2">
    <citation type="submission" date="2020-09" db="EMBL/GenBank/DDBJ databases">
        <authorList>
            <person name="Sun Q."/>
            <person name="Kim S."/>
        </authorList>
    </citation>
    <scope>NUCLEOTIDE SEQUENCE</scope>
    <source>
        <strain evidence="1">KCTC 42651</strain>
    </source>
</reference>
<dbReference type="SUPFAM" id="SSF53756">
    <property type="entry name" value="UDP-Glycosyltransferase/glycogen phosphorylase"/>
    <property type="match status" value="1"/>
</dbReference>
<gene>
    <name evidence="1" type="ORF">GCM10017083_22960</name>
</gene>
<name>A0A919CPF0_9PROT</name>
<organism evidence="1 2">
    <name type="scientific">Thalassobaculum fulvum</name>
    <dbReference type="NCBI Taxonomy" id="1633335"/>
    <lineage>
        <taxon>Bacteria</taxon>
        <taxon>Pseudomonadati</taxon>
        <taxon>Pseudomonadota</taxon>
        <taxon>Alphaproteobacteria</taxon>
        <taxon>Rhodospirillales</taxon>
        <taxon>Thalassobaculaceae</taxon>
        <taxon>Thalassobaculum</taxon>
    </lineage>
</organism>
<reference evidence="1" key="1">
    <citation type="journal article" date="2014" name="Int. J. Syst. Evol. Microbiol.">
        <title>Complete genome sequence of Corynebacterium casei LMG S-19264T (=DSM 44701T), isolated from a smear-ripened cheese.</title>
        <authorList>
            <consortium name="US DOE Joint Genome Institute (JGI-PGF)"/>
            <person name="Walter F."/>
            <person name="Albersmeier A."/>
            <person name="Kalinowski J."/>
            <person name="Ruckert C."/>
        </authorList>
    </citation>
    <scope>NUCLEOTIDE SEQUENCE</scope>
    <source>
        <strain evidence="1">KCTC 42651</strain>
    </source>
</reference>
<keyword evidence="2" id="KW-1185">Reference proteome</keyword>
<evidence type="ECO:0000313" key="2">
    <source>
        <dbReference type="Proteomes" id="UP000630353"/>
    </source>
</evidence>
<dbReference type="Proteomes" id="UP000630353">
    <property type="component" value="Unassembled WGS sequence"/>
</dbReference>
<dbReference type="EMBL" id="BMZS01000004">
    <property type="protein sequence ID" value="GHD49954.1"/>
    <property type="molecule type" value="Genomic_DNA"/>
</dbReference>
<comment type="caution">
    <text evidence="1">The sequence shown here is derived from an EMBL/GenBank/DDBJ whole genome shotgun (WGS) entry which is preliminary data.</text>
</comment>
<proteinExistence type="predicted"/>